<proteinExistence type="predicted"/>
<feature type="transmembrane region" description="Helical" evidence="7">
    <location>
        <begin position="78"/>
        <end position="98"/>
    </location>
</feature>
<gene>
    <name evidence="8" type="ORF">OFBG_00986</name>
</gene>
<comment type="subcellular location">
    <subcellularLocation>
        <location evidence="1">Cell membrane</location>
        <topology evidence="1">Multi-pass membrane protein</topology>
    </subcellularLocation>
</comment>
<dbReference type="InterPro" id="IPR006726">
    <property type="entry name" value="PHBA_efflux_AaeB/fusaric-R"/>
</dbReference>
<feature type="transmembrane region" description="Helical" evidence="7">
    <location>
        <begin position="6"/>
        <end position="25"/>
    </location>
</feature>
<feature type="transmembrane region" description="Helical" evidence="7">
    <location>
        <begin position="422"/>
        <end position="440"/>
    </location>
</feature>
<keyword evidence="6 7" id="KW-0472">Membrane</keyword>
<evidence type="ECO:0000256" key="2">
    <source>
        <dbReference type="ARBA" id="ARBA00022448"/>
    </source>
</evidence>
<dbReference type="PANTHER" id="PTHR30509">
    <property type="entry name" value="P-HYDROXYBENZOIC ACID EFFLUX PUMP SUBUNIT-RELATED"/>
    <property type="match status" value="1"/>
</dbReference>
<dbReference type="PANTHER" id="PTHR30509:SF9">
    <property type="entry name" value="MULTIDRUG RESISTANCE PROTEIN MDTO"/>
    <property type="match status" value="1"/>
</dbReference>
<evidence type="ECO:0000256" key="1">
    <source>
        <dbReference type="ARBA" id="ARBA00004651"/>
    </source>
</evidence>
<evidence type="ECO:0000313" key="9">
    <source>
        <dbReference type="Proteomes" id="UP000005089"/>
    </source>
</evidence>
<evidence type="ECO:0000256" key="7">
    <source>
        <dbReference type="SAM" id="Phobius"/>
    </source>
</evidence>
<dbReference type="AlphaFoldDB" id="C3X9T2"/>
<evidence type="ECO:0000256" key="5">
    <source>
        <dbReference type="ARBA" id="ARBA00022989"/>
    </source>
</evidence>
<evidence type="ECO:0000256" key="4">
    <source>
        <dbReference type="ARBA" id="ARBA00022692"/>
    </source>
</evidence>
<accession>C3X9T2</accession>
<dbReference type="Proteomes" id="UP000005089">
    <property type="component" value="Unassembled WGS sequence"/>
</dbReference>
<dbReference type="GO" id="GO:0005886">
    <property type="term" value="C:plasma membrane"/>
    <property type="evidence" value="ECO:0007669"/>
    <property type="project" value="UniProtKB-SubCell"/>
</dbReference>
<feature type="transmembrane region" description="Helical" evidence="7">
    <location>
        <begin position="384"/>
        <end position="410"/>
    </location>
</feature>
<evidence type="ECO:0000256" key="6">
    <source>
        <dbReference type="ARBA" id="ARBA00023136"/>
    </source>
</evidence>
<name>C3X9T2_OXAFO</name>
<protein>
    <recommendedName>
        <fullName evidence="10">Fusaric acid resistance protein conserved region</fullName>
    </recommendedName>
</protein>
<evidence type="ECO:0000313" key="8">
    <source>
        <dbReference type="EMBL" id="EEO29958.1"/>
    </source>
</evidence>
<feature type="transmembrane region" description="Helical" evidence="7">
    <location>
        <begin position="504"/>
        <end position="522"/>
    </location>
</feature>
<keyword evidence="3" id="KW-1003">Cell membrane</keyword>
<sequence length="698" mass="77268">MPDREAWIFSLKSFIGAMLALYLSFRLGLPRPFWAPLTAYVVAQPIAGAVRSKALYRVIGTFIGALATVIFIPTFINYSVLMCLVFGVWIGFCLYVSMLDRTPRAYAFMLSGYSVALIALPSLIDVSNLSISSIYDVALARVEEITLGITCSALVHSLVFPKGVGNIVLTRLDQALKDAQQWVRSVLTESTIDPDNPVDLNKLAQIITELRMMSTHLPFDTSNLRWTANIVRALQDRLSALVPILSTIEDRLGVLRNSNTGMLSREWQKLMDDIADWAAIGVENEPGNAIRLRKRIDNATPVISADSHWEDMLLANLAAELYRLVDICEDCFDLRRQINIGLSGAMPPAEPRKPKVSTTSLHVDRRLALSSAFAAMMATSLSCLFWVISGWPMGFCAPMMAGMYSMFFATMDNPVPILKVQLFYTLLSTPVAGLYLLLFLPSAHSFEMMMLVFAPFLLWFGTYLSKPATMIKVIPFMFTTLATLTMFDMGSANMTSFINSQVSQAIGAGMAVLFTALFRIANIEAITRRLVKTMWTDISRLGKAIRAPSVMEVSVRMVDGISLLAPRLALARKNGVASEPGYLSAMNILSDLRVGLNMTRLLRLMPKLQRQGIPVHPVLENLSAFYEDRMKDDSGKDVPVLLDKIDTTLYQLARSHHNVQQNDAIAALAGIRRDLFPDALPYSPLTASQKENGYGKAA</sequence>
<keyword evidence="5 7" id="KW-1133">Transmembrane helix</keyword>
<organism evidence="8 9">
    <name type="scientific">Oxalobacter formigenes OXCC13</name>
    <dbReference type="NCBI Taxonomy" id="556269"/>
    <lineage>
        <taxon>Bacteria</taxon>
        <taxon>Pseudomonadati</taxon>
        <taxon>Pseudomonadota</taxon>
        <taxon>Betaproteobacteria</taxon>
        <taxon>Burkholderiales</taxon>
        <taxon>Oxalobacteraceae</taxon>
        <taxon>Oxalobacter</taxon>
    </lineage>
</organism>
<dbReference type="HOGENOM" id="CLU_013927_2_0_4"/>
<dbReference type="eggNOG" id="COG1289">
    <property type="taxonomic scope" value="Bacteria"/>
</dbReference>
<dbReference type="Pfam" id="PF04632">
    <property type="entry name" value="FUSC"/>
    <property type="match status" value="1"/>
</dbReference>
<dbReference type="GO" id="GO:0022857">
    <property type="term" value="F:transmembrane transporter activity"/>
    <property type="evidence" value="ECO:0007669"/>
    <property type="project" value="InterPro"/>
</dbReference>
<feature type="transmembrane region" description="Helical" evidence="7">
    <location>
        <begin position="54"/>
        <end position="72"/>
    </location>
</feature>
<dbReference type="STRING" id="847.BRW83_1160"/>
<evidence type="ECO:0008006" key="10">
    <source>
        <dbReference type="Google" id="ProtNLM"/>
    </source>
</evidence>
<keyword evidence="2" id="KW-0813">Transport</keyword>
<keyword evidence="4 7" id="KW-0812">Transmembrane</keyword>
<keyword evidence="9" id="KW-1185">Reference proteome</keyword>
<dbReference type="EMBL" id="GG658170">
    <property type="protein sequence ID" value="EEO29958.1"/>
    <property type="molecule type" value="Genomic_DNA"/>
</dbReference>
<reference evidence="8 9" key="1">
    <citation type="submission" date="2009-02" db="EMBL/GenBank/DDBJ databases">
        <title>The Genome Sequence of Oxalobacter formigenes OXCC13.</title>
        <authorList>
            <consortium name="The Broad Institute Genome Sequencing Platform"/>
            <person name="Ward D."/>
            <person name="Young S.K."/>
            <person name="Kodira C.D."/>
            <person name="Zeng Q."/>
            <person name="Koehrsen M."/>
            <person name="Alvarado L."/>
            <person name="Berlin A."/>
            <person name="Borenstein D."/>
            <person name="Chen Z."/>
            <person name="Engels R."/>
            <person name="Freedman E."/>
            <person name="Gellesch M."/>
            <person name="Goldberg J."/>
            <person name="Griggs A."/>
            <person name="Gujja S."/>
            <person name="Heiman D."/>
            <person name="Hepburn T."/>
            <person name="Howarth C."/>
            <person name="Jen D."/>
            <person name="Larson L."/>
            <person name="Lewis B."/>
            <person name="Mehta T."/>
            <person name="Park D."/>
            <person name="Pearson M."/>
            <person name="Roberts A."/>
            <person name="Saif S."/>
            <person name="Shea T."/>
            <person name="Shenoy N."/>
            <person name="Sisk P."/>
            <person name="Stolte C."/>
            <person name="Sykes S."/>
            <person name="Walk T."/>
            <person name="White J."/>
            <person name="Yandava C."/>
            <person name="Allison M.J."/>
            <person name="Lander E."/>
            <person name="Nusbaum C."/>
            <person name="Galagan J."/>
            <person name="Birren B."/>
        </authorList>
    </citation>
    <scope>NUCLEOTIDE SEQUENCE [LARGE SCALE GENOMIC DNA]</scope>
    <source>
        <strain evidence="8 9">OXCC13</strain>
    </source>
</reference>
<evidence type="ECO:0000256" key="3">
    <source>
        <dbReference type="ARBA" id="ARBA00022475"/>
    </source>
</evidence>